<gene>
    <name evidence="1" type="ORF">PsYK624_165330</name>
</gene>
<dbReference type="Proteomes" id="UP000703269">
    <property type="component" value="Unassembled WGS sequence"/>
</dbReference>
<reference evidence="1 2" key="1">
    <citation type="submission" date="2021-08" db="EMBL/GenBank/DDBJ databases">
        <title>Draft Genome Sequence of Phanerochaete sordida strain YK-624.</title>
        <authorList>
            <person name="Mori T."/>
            <person name="Dohra H."/>
            <person name="Suzuki T."/>
            <person name="Kawagishi H."/>
            <person name="Hirai H."/>
        </authorList>
    </citation>
    <scope>NUCLEOTIDE SEQUENCE [LARGE SCALE GENOMIC DNA]</scope>
    <source>
        <strain evidence="1 2">YK-624</strain>
    </source>
</reference>
<dbReference type="EMBL" id="BPQB01000142">
    <property type="protein sequence ID" value="GJF00251.1"/>
    <property type="molecule type" value="Genomic_DNA"/>
</dbReference>
<dbReference type="OrthoDB" id="2749120at2759"/>
<evidence type="ECO:0000313" key="2">
    <source>
        <dbReference type="Proteomes" id="UP000703269"/>
    </source>
</evidence>
<dbReference type="AlphaFoldDB" id="A0A9P3GR24"/>
<organism evidence="1 2">
    <name type="scientific">Phanerochaete sordida</name>
    <dbReference type="NCBI Taxonomy" id="48140"/>
    <lineage>
        <taxon>Eukaryota</taxon>
        <taxon>Fungi</taxon>
        <taxon>Dikarya</taxon>
        <taxon>Basidiomycota</taxon>
        <taxon>Agaricomycotina</taxon>
        <taxon>Agaricomycetes</taxon>
        <taxon>Polyporales</taxon>
        <taxon>Phanerochaetaceae</taxon>
        <taxon>Phanerochaete</taxon>
    </lineage>
</organism>
<evidence type="ECO:0000313" key="1">
    <source>
        <dbReference type="EMBL" id="GJF00251.1"/>
    </source>
</evidence>
<protein>
    <submittedName>
        <fullName evidence="1">Uncharacterized protein</fullName>
    </submittedName>
</protein>
<comment type="caution">
    <text evidence="1">The sequence shown here is derived from an EMBL/GenBank/DDBJ whole genome shotgun (WGS) entry which is preliminary data.</text>
</comment>
<accession>A0A9P3GR24</accession>
<keyword evidence="2" id="KW-1185">Reference proteome</keyword>
<sequence length="223" mass="25384">MYAPGAPYQYPSELPFAEAEAIARNAAFRSKLGLPTAFQRWFKMWVLEGEAAGHPQSYLDTEDVRVFLQVDLEKASPHEKSNVFTPVLSKYTLWVYCYISPEVPVTHHDRVSPRAILDEHIGSNQDLDAPEWTRWSPEAGPRQIRKRRDNMADLFINLAFQHANLVQHKLSVEMIEWAVIATAELSTSRAAEVKQRAACYGFASVTSRTNVMHHRNIPTDTTM</sequence>
<name>A0A9P3GR24_9APHY</name>
<proteinExistence type="predicted"/>